<dbReference type="InterPro" id="IPR000980">
    <property type="entry name" value="SH2"/>
</dbReference>
<dbReference type="Ensembl" id="ENSGMOT00000061058.1">
    <property type="protein sequence ID" value="ENSGMOP00000060071.1"/>
    <property type="gene ID" value="ENSGMOG00000035132.1"/>
</dbReference>
<dbReference type="PRINTS" id="PR00452">
    <property type="entry name" value="SH3DOMAIN"/>
</dbReference>
<keyword evidence="3" id="KW-0449">Lipoprotein</keyword>
<evidence type="ECO:0000259" key="8">
    <source>
        <dbReference type="PROSITE" id="PS50002"/>
    </source>
</evidence>
<dbReference type="Pfam" id="PF14604">
    <property type="entry name" value="SH3_9"/>
    <property type="match status" value="1"/>
</dbReference>
<evidence type="ECO:0000256" key="1">
    <source>
        <dbReference type="ARBA" id="ARBA00022443"/>
    </source>
</evidence>
<reference evidence="9" key="1">
    <citation type="submission" date="2025-08" db="UniProtKB">
        <authorList>
            <consortium name="Ensembl"/>
        </authorList>
    </citation>
    <scope>IDENTIFICATION</scope>
</reference>
<feature type="domain" description="SH2" evidence="7">
    <location>
        <begin position="58"/>
        <end position="156"/>
    </location>
</feature>
<dbReference type="InterPro" id="IPR035646">
    <property type="entry name" value="GRAP2_C_SH3"/>
</dbReference>
<accession>A0A8C5CBH4</accession>
<feature type="domain" description="SH3" evidence="8">
    <location>
        <begin position="1"/>
        <end position="56"/>
    </location>
</feature>
<evidence type="ECO:0000259" key="7">
    <source>
        <dbReference type="PROSITE" id="PS50001"/>
    </source>
</evidence>
<dbReference type="SUPFAM" id="SSF55550">
    <property type="entry name" value="SH2 domain"/>
    <property type="match status" value="1"/>
</dbReference>
<keyword evidence="1 5" id="KW-0728">SH3 domain</keyword>
<dbReference type="Pfam" id="PF00017">
    <property type="entry name" value="SH2"/>
    <property type="match status" value="1"/>
</dbReference>
<evidence type="ECO:0000313" key="10">
    <source>
        <dbReference type="Proteomes" id="UP000694546"/>
    </source>
</evidence>
<gene>
    <name evidence="9" type="primary">grap2a</name>
</gene>
<dbReference type="CDD" id="cd11950">
    <property type="entry name" value="SH3_GRAP2_C"/>
    <property type="match status" value="1"/>
</dbReference>
<proteinExistence type="predicted"/>
<reference evidence="9" key="2">
    <citation type="submission" date="2025-09" db="UniProtKB">
        <authorList>
            <consortium name="Ensembl"/>
        </authorList>
    </citation>
    <scope>IDENTIFICATION</scope>
</reference>
<evidence type="ECO:0000313" key="9">
    <source>
        <dbReference type="Ensembl" id="ENSGMOP00000060071.1"/>
    </source>
</evidence>
<dbReference type="SMART" id="SM00252">
    <property type="entry name" value="SH2"/>
    <property type="match status" value="1"/>
</dbReference>
<dbReference type="InterPro" id="IPR036028">
    <property type="entry name" value="SH3-like_dom_sf"/>
</dbReference>
<dbReference type="SUPFAM" id="SSF50044">
    <property type="entry name" value="SH3-domain"/>
    <property type="match status" value="2"/>
</dbReference>
<dbReference type="GeneTree" id="ENSGT00940000157307"/>
<dbReference type="PROSITE" id="PS50002">
    <property type="entry name" value="SH3"/>
    <property type="match status" value="2"/>
</dbReference>
<evidence type="ECO:0000256" key="2">
    <source>
        <dbReference type="ARBA" id="ARBA00022999"/>
    </source>
</evidence>
<dbReference type="PROSITE" id="PS50001">
    <property type="entry name" value="SH2"/>
    <property type="match status" value="1"/>
</dbReference>
<dbReference type="OMA" id="EDIRAPN"/>
<feature type="domain" description="SH3" evidence="8">
    <location>
        <begin position="307"/>
        <end position="364"/>
    </location>
</feature>
<dbReference type="PRINTS" id="PR00401">
    <property type="entry name" value="SH2DOMAIN"/>
</dbReference>
<dbReference type="AlphaFoldDB" id="A0A8C5CBH4"/>
<organism evidence="9 10">
    <name type="scientific">Gadus morhua</name>
    <name type="common">Atlantic cod</name>
    <dbReference type="NCBI Taxonomy" id="8049"/>
    <lineage>
        <taxon>Eukaryota</taxon>
        <taxon>Metazoa</taxon>
        <taxon>Chordata</taxon>
        <taxon>Craniata</taxon>
        <taxon>Vertebrata</taxon>
        <taxon>Euteleostomi</taxon>
        <taxon>Actinopterygii</taxon>
        <taxon>Neopterygii</taxon>
        <taxon>Teleostei</taxon>
        <taxon>Neoteleostei</taxon>
        <taxon>Acanthomorphata</taxon>
        <taxon>Zeiogadaria</taxon>
        <taxon>Gadariae</taxon>
        <taxon>Gadiformes</taxon>
        <taxon>Gadoidei</taxon>
        <taxon>Gadidae</taxon>
        <taxon>Gadus</taxon>
    </lineage>
</organism>
<dbReference type="Pfam" id="PF00018">
    <property type="entry name" value="SH3_1"/>
    <property type="match status" value="1"/>
</dbReference>
<name>A0A8C5CBH4_GADMO</name>
<dbReference type="Gene3D" id="3.30.505.10">
    <property type="entry name" value="SH2 domain"/>
    <property type="match status" value="1"/>
</dbReference>
<dbReference type="SMART" id="SM00326">
    <property type="entry name" value="SH3"/>
    <property type="match status" value="2"/>
</dbReference>
<keyword evidence="2 4" id="KW-0727">SH2 domain</keyword>
<dbReference type="CDD" id="cd09941">
    <property type="entry name" value="SH2_Grb2_like"/>
    <property type="match status" value="1"/>
</dbReference>
<sequence>MEAVGKFDFDASSPTELSFRKGDVLKILSSNDAWYMAEMQGQEGFVPQNYLDVHIPRWFQEDASRSSAEEDLMTKGVGYFLIRGSQSSPGDFSISVRHEHDVQHFKVIKDNLGQYFLWAEKFTSFNQLVDFYKSTSISKQRLIYLKDGSEDIRAPNAHQNAGVVLAPEPTDQFEAAGRRSPLAGGAGPAAAPQRVAPAQMRASFQVKVAPLPERTDPTQGRAAPVQVRADPTRGRGSPLQGRPASAQVRAGSPLQGRPASAQVRAGSAQVRPASVQVRPTSVQARPTSVQARPDSVQVRPASVQVRPASVQVRALYSFQVEEEDELGFCAGDVIEVLDCRDPSWWRGRLRGRSGLFPANYTTPI</sequence>
<dbReference type="Gene3D" id="2.30.30.40">
    <property type="entry name" value="SH3 Domains"/>
    <property type="match status" value="2"/>
</dbReference>
<evidence type="ECO:0000256" key="4">
    <source>
        <dbReference type="PROSITE-ProRule" id="PRU00191"/>
    </source>
</evidence>
<dbReference type="InterPro" id="IPR036860">
    <property type="entry name" value="SH2_dom_sf"/>
</dbReference>
<feature type="compositionally biased region" description="Polar residues" evidence="6">
    <location>
        <begin position="277"/>
        <end position="290"/>
    </location>
</feature>
<evidence type="ECO:0000256" key="5">
    <source>
        <dbReference type="PROSITE-ProRule" id="PRU00192"/>
    </source>
</evidence>
<dbReference type="InterPro" id="IPR043539">
    <property type="entry name" value="Grb2-like"/>
</dbReference>
<keyword evidence="10" id="KW-1185">Reference proteome</keyword>
<feature type="region of interest" description="Disordered" evidence="6">
    <location>
        <begin position="211"/>
        <end position="295"/>
    </location>
</feature>
<dbReference type="InterPro" id="IPR001452">
    <property type="entry name" value="SH3_domain"/>
</dbReference>
<evidence type="ECO:0000256" key="3">
    <source>
        <dbReference type="ARBA" id="ARBA00023288"/>
    </source>
</evidence>
<evidence type="ECO:0000256" key="6">
    <source>
        <dbReference type="SAM" id="MobiDB-lite"/>
    </source>
</evidence>
<dbReference type="Proteomes" id="UP000694546">
    <property type="component" value="Chromosome 2"/>
</dbReference>
<dbReference type="PANTHER" id="PTHR46037">
    <property type="entry name" value="PROTEIN ENHANCER OF SEVENLESS 2B"/>
    <property type="match status" value="1"/>
</dbReference>
<protein>
    <submittedName>
        <fullName evidence="9">GRB2 related adaptor protein 2a</fullName>
    </submittedName>
</protein>